<feature type="transmembrane region" description="Helical" evidence="9">
    <location>
        <begin position="316"/>
        <end position="345"/>
    </location>
</feature>
<evidence type="ECO:0000256" key="2">
    <source>
        <dbReference type="ARBA" id="ARBA00009749"/>
    </source>
</evidence>
<dbReference type="Gene3D" id="1.20.50.50">
    <property type="match status" value="1"/>
</dbReference>
<dbReference type="Gene3D" id="1.10.357.20">
    <property type="entry name" value="SLC41 divalent cation transporters, integral membrane domain"/>
    <property type="match status" value="1"/>
</dbReference>
<name>A0ABP9ELX4_9GAMM</name>
<proteinExistence type="inferred from homology"/>
<comment type="subcellular location">
    <subcellularLocation>
        <location evidence="1">Membrane</location>
        <topology evidence="1">Multi-pass membrane protein</topology>
    </subcellularLocation>
</comment>
<comment type="similarity">
    <text evidence="2">Belongs to the SLC41A transporter family.</text>
</comment>
<keyword evidence="7 9" id="KW-0472">Membrane</keyword>
<dbReference type="EMBL" id="BAABJZ010000023">
    <property type="protein sequence ID" value="GAA4882607.1"/>
    <property type="molecule type" value="Genomic_DNA"/>
</dbReference>
<dbReference type="PROSITE" id="PS51371">
    <property type="entry name" value="CBS"/>
    <property type="match status" value="1"/>
</dbReference>
<feature type="domain" description="CBS" evidence="10">
    <location>
        <begin position="148"/>
        <end position="209"/>
    </location>
</feature>
<gene>
    <name evidence="11" type="ORF">GCM10023333_16030</name>
</gene>
<dbReference type="InterPro" id="IPR000644">
    <property type="entry name" value="CBS_dom"/>
</dbReference>
<organism evidence="11 12">
    <name type="scientific">Ferrimonas pelagia</name>
    <dbReference type="NCBI Taxonomy" id="1177826"/>
    <lineage>
        <taxon>Bacteria</taxon>
        <taxon>Pseudomonadati</taxon>
        <taxon>Pseudomonadota</taxon>
        <taxon>Gammaproteobacteria</taxon>
        <taxon>Alteromonadales</taxon>
        <taxon>Ferrimonadaceae</taxon>
        <taxon>Ferrimonas</taxon>
    </lineage>
</organism>
<keyword evidence="3" id="KW-0813">Transport</keyword>
<dbReference type="InterPro" id="IPR046342">
    <property type="entry name" value="CBS_dom_sf"/>
</dbReference>
<dbReference type="SUPFAM" id="SSF54631">
    <property type="entry name" value="CBS-domain pair"/>
    <property type="match status" value="1"/>
</dbReference>
<evidence type="ECO:0000256" key="1">
    <source>
        <dbReference type="ARBA" id="ARBA00004141"/>
    </source>
</evidence>
<evidence type="ECO:0000313" key="12">
    <source>
        <dbReference type="Proteomes" id="UP001499988"/>
    </source>
</evidence>
<evidence type="ECO:0000256" key="7">
    <source>
        <dbReference type="ARBA" id="ARBA00023136"/>
    </source>
</evidence>
<evidence type="ECO:0000313" key="11">
    <source>
        <dbReference type="EMBL" id="GAA4882607.1"/>
    </source>
</evidence>
<feature type="transmembrane region" description="Helical" evidence="9">
    <location>
        <begin position="292"/>
        <end position="310"/>
    </location>
</feature>
<keyword evidence="12" id="KW-1185">Reference proteome</keyword>
<evidence type="ECO:0000256" key="8">
    <source>
        <dbReference type="PROSITE-ProRule" id="PRU00703"/>
    </source>
</evidence>
<evidence type="ECO:0000256" key="9">
    <source>
        <dbReference type="SAM" id="Phobius"/>
    </source>
</evidence>
<feature type="transmembrane region" description="Helical" evidence="9">
    <location>
        <begin position="431"/>
        <end position="455"/>
    </location>
</feature>
<evidence type="ECO:0000259" key="10">
    <source>
        <dbReference type="PROSITE" id="PS51371"/>
    </source>
</evidence>
<keyword evidence="5" id="KW-0460">Magnesium</keyword>
<dbReference type="SUPFAM" id="SSF161093">
    <property type="entry name" value="MgtE membrane domain-like"/>
    <property type="match status" value="1"/>
</dbReference>
<keyword evidence="4 9" id="KW-0812">Transmembrane</keyword>
<dbReference type="Proteomes" id="UP001499988">
    <property type="component" value="Unassembled WGS sequence"/>
</dbReference>
<keyword evidence="8" id="KW-0129">CBS domain</keyword>
<keyword evidence="6 9" id="KW-1133">Transmembrane helix</keyword>
<evidence type="ECO:0000256" key="6">
    <source>
        <dbReference type="ARBA" id="ARBA00022989"/>
    </source>
</evidence>
<dbReference type="InterPro" id="IPR006668">
    <property type="entry name" value="Mg_transptr_MgtE_intracell_dom"/>
</dbReference>
<dbReference type="Pfam" id="PF01769">
    <property type="entry name" value="MgtE"/>
    <property type="match status" value="1"/>
</dbReference>
<protein>
    <submittedName>
        <fullName evidence="11">Magnesium transporter</fullName>
    </submittedName>
</protein>
<dbReference type="SUPFAM" id="SSF158791">
    <property type="entry name" value="MgtE N-terminal domain-like"/>
    <property type="match status" value="1"/>
</dbReference>
<comment type="caution">
    <text evidence="11">The sequence shown here is derived from an EMBL/GenBank/DDBJ whole genome shotgun (WGS) entry which is preliminary data.</text>
</comment>
<accession>A0ABP9ELX4</accession>
<dbReference type="InterPro" id="IPR006667">
    <property type="entry name" value="SLC41_membr_dom"/>
</dbReference>
<dbReference type="PANTHER" id="PTHR41394">
    <property type="entry name" value="MAGNESIUM TRANSPORTER MGTE"/>
    <property type="match status" value="1"/>
</dbReference>
<dbReference type="Gene3D" id="3.10.580.10">
    <property type="entry name" value="CBS-domain"/>
    <property type="match status" value="1"/>
</dbReference>
<feature type="transmembrane region" description="Helical" evidence="9">
    <location>
        <begin position="394"/>
        <end position="419"/>
    </location>
</feature>
<evidence type="ECO:0000256" key="4">
    <source>
        <dbReference type="ARBA" id="ARBA00022692"/>
    </source>
</evidence>
<feature type="transmembrane region" description="Helical" evidence="9">
    <location>
        <begin position="366"/>
        <end position="388"/>
    </location>
</feature>
<evidence type="ECO:0000256" key="3">
    <source>
        <dbReference type="ARBA" id="ARBA00022448"/>
    </source>
</evidence>
<dbReference type="RefSeq" id="WP_345334833.1">
    <property type="nucleotide sequence ID" value="NZ_BAABJZ010000023.1"/>
</dbReference>
<reference evidence="12" key="1">
    <citation type="journal article" date="2019" name="Int. J. Syst. Evol. Microbiol.">
        <title>The Global Catalogue of Microorganisms (GCM) 10K type strain sequencing project: providing services to taxonomists for standard genome sequencing and annotation.</title>
        <authorList>
            <consortium name="The Broad Institute Genomics Platform"/>
            <consortium name="The Broad Institute Genome Sequencing Center for Infectious Disease"/>
            <person name="Wu L."/>
            <person name="Ma J."/>
        </authorList>
    </citation>
    <scope>NUCLEOTIDE SEQUENCE [LARGE SCALE GENOMIC DNA]</scope>
    <source>
        <strain evidence="12">JCM 18401</strain>
    </source>
</reference>
<dbReference type="Pfam" id="PF03448">
    <property type="entry name" value="MgtE_N"/>
    <property type="match status" value="1"/>
</dbReference>
<dbReference type="InterPro" id="IPR036739">
    <property type="entry name" value="SLC41_membr_dom_sf"/>
</dbReference>
<evidence type="ECO:0000256" key="5">
    <source>
        <dbReference type="ARBA" id="ARBA00022842"/>
    </source>
</evidence>
<dbReference type="PANTHER" id="PTHR41394:SF5">
    <property type="entry name" value="SLC41A_MGTE INTEGRAL MEMBRANE DOMAIN-CONTAINING PROTEIN"/>
    <property type="match status" value="1"/>
</dbReference>
<sequence>MTDLPQDTDNTREEISQLVERLNLATGPQQGPLFEHAIEQIEPGEIALLLESLPIDERLERWEQVTPEAQVDVLVAMRAQARAAILRTLPEPVLTQLLGRVNAESLIELVDDLPESLVDDAVSRMSQNQRHWFEQASRYSDDQIGRYLNHDLVLLPPKIRAENALRALQRATEPFSDHAYMVDGQGRYLGMVSMKQLIALPPSQRLGDTTGSEIAPLQTASNLVDATEAVEHSGLAALPVVDEEGHLQGRITLQLALELTREAYESRLMATVGLDEETDLFSPVLQSSQRRAVWLGINLLTALLASWVIGQFEATLVQVVALAVLMPIVASMGGIAGSQTLTLVIRGLAMGQLSQGNLRALLAKELGVGLLNGLLWAGVIGAVAGLWFSDLATGLVMAVAIAINITVAALAGVAIPVILDRRKMDPALSGSVVLTTVTDVVGFFTFLGLGSLVLVS</sequence>
<dbReference type="SMART" id="SM00924">
    <property type="entry name" value="MgtE_N"/>
    <property type="match status" value="1"/>
</dbReference>